<dbReference type="GO" id="GO:0003824">
    <property type="term" value="F:catalytic activity"/>
    <property type="evidence" value="ECO:0007669"/>
    <property type="project" value="InterPro"/>
</dbReference>
<feature type="domain" description="Amidase" evidence="1">
    <location>
        <begin position="101"/>
        <end position="434"/>
    </location>
</feature>
<name>A0A8H5WRY7_FUSHE</name>
<dbReference type="OrthoDB" id="47007at2759"/>
<evidence type="ECO:0000259" key="1">
    <source>
        <dbReference type="Pfam" id="PF01425"/>
    </source>
</evidence>
<dbReference type="Proteomes" id="UP000567885">
    <property type="component" value="Unassembled WGS sequence"/>
</dbReference>
<dbReference type="SUPFAM" id="SSF75304">
    <property type="entry name" value="Amidase signature (AS) enzymes"/>
    <property type="match status" value="1"/>
</dbReference>
<dbReference type="InterPro" id="IPR000120">
    <property type="entry name" value="Amidase"/>
</dbReference>
<accession>A0A8H5WRY7</accession>
<evidence type="ECO:0000313" key="3">
    <source>
        <dbReference type="Proteomes" id="UP000567885"/>
    </source>
</evidence>
<dbReference type="InterPro" id="IPR023631">
    <property type="entry name" value="Amidase_dom"/>
</dbReference>
<sequence length="455" mass="49702">MDLWKLTAAEALERLRSQEITVEQYATSLLDRISKRDDDVKAWAYLDAGSILAQARLMDKVPVSQRRQLHGVPVAVKDIILTQSEDNSRDVWRLSLIVPLDMPTEHGSIIYKDSQPGIDAASVALLREAGCLIFAKTTTTEFASSFIGTKTRNAHSVSHTPGGSSSGSGAAVADFQIPIALGSQTMGSIVRPASYNGVYGFKPTHNVISREGQKFCAPSFDTIGFFARSVADIQLLADAFNLQDCDEGPYTDVKGLKFAVCTTVQWELADEGTVKAMAKAVQLLRAHGAHVEELELGDDFDPVVTWHSQITMTEAGATFLPEYRHSKNQLGERLIQWVNDTHRLTREEKLEAYDGLAALRPRFDKMADKYDAVIVPSVVGEAPEGLVVTGDPVLASTWTALHVPVVNVPGFVGSNGMPIGLSMVAARLRDRHLLKVVEVAGRIFEREGGWSQRST</sequence>
<organism evidence="2 3">
    <name type="scientific">Fusarium heterosporum</name>
    <dbReference type="NCBI Taxonomy" id="42747"/>
    <lineage>
        <taxon>Eukaryota</taxon>
        <taxon>Fungi</taxon>
        <taxon>Dikarya</taxon>
        <taxon>Ascomycota</taxon>
        <taxon>Pezizomycotina</taxon>
        <taxon>Sordariomycetes</taxon>
        <taxon>Hypocreomycetidae</taxon>
        <taxon>Hypocreales</taxon>
        <taxon>Nectriaceae</taxon>
        <taxon>Fusarium</taxon>
        <taxon>Fusarium heterosporum species complex</taxon>
    </lineage>
</organism>
<dbReference type="AlphaFoldDB" id="A0A8H5WRY7"/>
<protein>
    <submittedName>
        <fullName evidence="2">Amidase</fullName>
    </submittedName>
</protein>
<comment type="caution">
    <text evidence="2">The sequence shown here is derived from an EMBL/GenBank/DDBJ whole genome shotgun (WGS) entry which is preliminary data.</text>
</comment>
<dbReference type="EMBL" id="JAAGWQ010000079">
    <property type="protein sequence ID" value="KAF5669991.1"/>
    <property type="molecule type" value="Genomic_DNA"/>
</dbReference>
<evidence type="ECO:0000313" key="2">
    <source>
        <dbReference type="EMBL" id="KAF5669991.1"/>
    </source>
</evidence>
<keyword evidence="3" id="KW-1185">Reference proteome</keyword>
<dbReference type="Pfam" id="PF01425">
    <property type="entry name" value="Amidase"/>
    <property type="match status" value="1"/>
</dbReference>
<dbReference type="PANTHER" id="PTHR11895:SF7">
    <property type="entry name" value="GLUTAMYL-TRNA(GLN) AMIDOTRANSFERASE SUBUNIT A, MITOCHONDRIAL"/>
    <property type="match status" value="1"/>
</dbReference>
<dbReference type="PANTHER" id="PTHR11895">
    <property type="entry name" value="TRANSAMIDASE"/>
    <property type="match status" value="1"/>
</dbReference>
<dbReference type="InterPro" id="IPR036928">
    <property type="entry name" value="AS_sf"/>
</dbReference>
<gene>
    <name evidence="2" type="ORF">FHETE_4674</name>
</gene>
<dbReference type="Gene3D" id="3.90.1300.10">
    <property type="entry name" value="Amidase signature (AS) domain"/>
    <property type="match status" value="1"/>
</dbReference>
<reference evidence="2 3" key="1">
    <citation type="submission" date="2020-05" db="EMBL/GenBank/DDBJ databases">
        <title>Identification and distribution of gene clusters putatively required for synthesis of sphingolipid metabolism inhibitors in phylogenetically diverse species of the filamentous fungus Fusarium.</title>
        <authorList>
            <person name="Kim H.-S."/>
            <person name="Busman M."/>
            <person name="Brown D.W."/>
            <person name="Divon H."/>
            <person name="Uhlig S."/>
            <person name="Proctor R.H."/>
        </authorList>
    </citation>
    <scope>NUCLEOTIDE SEQUENCE [LARGE SCALE GENOMIC DNA]</scope>
    <source>
        <strain evidence="2 3">NRRL 20693</strain>
    </source>
</reference>
<proteinExistence type="predicted"/>